<dbReference type="InterPro" id="IPR004475">
    <property type="entry name" value="PolC_DP2"/>
</dbReference>
<keyword evidence="4 20" id="KW-0548">Nucleotidyltransferase</keyword>
<dbReference type="GO" id="GO:0003887">
    <property type="term" value="F:DNA-directed DNA polymerase activity"/>
    <property type="evidence" value="ECO:0007669"/>
    <property type="project" value="UniProtKB-UniRule"/>
</dbReference>
<dbReference type="Pfam" id="PF03833">
    <property type="entry name" value="PolC_DP2_N"/>
    <property type="match status" value="1"/>
</dbReference>
<evidence type="ECO:0000256" key="2">
    <source>
        <dbReference type="ARBA" id="ARBA00011315"/>
    </source>
</evidence>
<evidence type="ECO:0000256" key="3">
    <source>
        <dbReference type="ARBA" id="ARBA00022679"/>
    </source>
</evidence>
<evidence type="ECO:0000313" key="21">
    <source>
        <dbReference type="Proteomes" id="UP000589132"/>
    </source>
</evidence>
<dbReference type="EC" id="2.7.7.7" evidence="15"/>
<evidence type="ECO:0000256" key="7">
    <source>
        <dbReference type="ARBA" id="ARBA00022801"/>
    </source>
</evidence>
<evidence type="ECO:0000256" key="10">
    <source>
        <dbReference type="ARBA" id="ARBA00023125"/>
    </source>
</evidence>
<organism evidence="20 21">
    <name type="scientific">Marine Group III euryarchaeote</name>
    <dbReference type="NCBI Taxonomy" id="2173149"/>
    <lineage>
        <taxon>Archaea</taxon>
        <taxon>Methanobacteriati</taxon>
        <taxon>Thermoplasmatota</taxon>
        <taxon>Thermoplasmata</taxon>
        <taxon>Candidatus Thermoprofundales</taxon>
    </lineage>
</organism>
<evidence type="ECO:0000259" key="18">
    <source>
        <dbReference type="Pfam" id="PF24844"/>
    </source>
</evidence>
<feature type="domain" description="DNA polymerase II large subunit DP2 catalytic" evidence="19">
    <location>
        <begin position="680"/>
        <end position="749"/>
    </location>
</feature>
<dbReference type="EMBL" id="DTTC01000109">
    <property type="protein sequence ID" value="HIA97935.1"/>
    <property type="molecule type" value="Genomic_DNA"/>
</dbReference>
<dbReference type="GO" id="GO:0006260">
    <property type="term" value="P:DNA replication"/>
    <property type="evidence" value="ECO:0007669"/>
    <property type="project" value="UniProtKB-UniRule"/>
</dbReference>
<evidence type="ECO:0000256" key="16">
    <source>
        <dbReference type="SAM" id="MobiDB-lite"/>
    </source>
</evidence>
<reference evidence="21" key="1">
    <citation type="journal article" date="2019" name="bioRxiv">
        <title>Genome diversification in globally distributed novel marine Proteobacteria is linked to environmental adaptation.</title>
        <authorList>
            <person name="Zhou Z."/>
            <person name="Tran P.Q."/>
            <person name="Kieft K."/>
            <person name="Anantharaman K."/>
        </authorList>
    </citation>
    <scope>NUCLEOTIDE SEQUENCE [LARGE SCALE GENOMIC DNA]</scope>
</reference>
<comment type="similarity">
    <text evidence="1">Belongs to the archaeal DNA polymerase II family.</text>
</comment>
<evidence type="ECO:0000256" key="13">
    <source>
        <dbReference type="ARBA" id="ARBA00026137"/>
    </source>
</evidence>
<feature type="region of interest" description="Disordered" evidence="16">
    <location>
        <begin position="570"/>
        <end position="589"/>
    </location>
</feature>
<dbReference type="GO" id="GO:0004527">
    <property type="term" value="F:exonuclease activity"/>
    <property type="evidence" value="ECO:0007669"/>
    <property type="project" value="UniProtKB-UniRule"/>
</dbReference>
<evidence type="ECO:0000256" key="11">
    <source>
        <dbReference type="ARBA" id="ARBA00023268"/>
    </source>
</evidence>
<keyword evidence="5" id="KW-0235">DNA replication</keyword>
<evidence type="ECO:0000256" key="9">
    <source>
        <dbReference type="ARBA" id="ARBA00022932"/>
    </source>
</evidence>
<dbReference type="Pfam" id="PF24846">
    <property type="entry name" value="PolC_DP2_cat"/>
    <property type="match status" value="1"/>
</dbReference>
<keyword evidence="10" id="KW-0238">DNA-binding</keyword>
<proteinExistence type="inferred from homology"/>
<dbReference type="PANTHER" id="PTHR42210:SF1">
    <property type="entry name" value="DNA POLYMERASE II LARGE SUBUNIT"/>
    <property type="match status" value="1"/>
</dbReference>
<evidence type="ECO:0000256" key="1">
    <source>
        <dbReference type="ARBA" id="ARBA00011053"/>
    </source>
</evidence>
<feature type="domain" description="DNA polymerase II large subunit DP2 N-terminal" evidence="17">
    <location>
        <begin position="12"/>
        <end position="278"/>
    </location>
</feature>
<dbReference type="GO" id="GO:0003677">
    <property type="term" value="F:DNA binding"/>
    <property type="evidence" value="ECO:0007669"/>
    <property type="project" value="UniProtKB-KW"/>
</dbReference>
<keyword evidence="7" id="KW-0378">Hydrolase</keyword>
<keyword evidence="11" id="KW-0511">Multifunctional enzyme</keyword>
<evidence type="ECO:0000256" key="14">
    <source>
        <dbReference type="ARBA" id="ARBA00049244"/>
    </source>
</evidence>
<dbReference type="NCBIfam" id="TIGR00354">
    <property type="entry name" value="polC"/>
    <property type="match status" value="1"/>
</dbReference>
<dbReference type="InterPro" id="IPR016033">
    <property type="entry name" value="PolC_DP2_N"/>
</dbReference>
<feature type="non-terminal residue" evidence="20">
    <location>
        <position position="749"/>
    </location>
</feature>
<evidence type="ECO:0000259" key="17">
    <source>
        <dbReference type="Pfam" id="PF03833"/>
    </source>
</evidence>
<evidence type="ECO:0000259" key="19">
    <source>
        <dbReference type="Pfam" id="PF24846"/>
    </source>
</evidence>
<comment type="catalytic activity">
    <reaction evidence="14">
        <text>DNA(n) + a 2'-deoxyribonucleoside 5'-triphosphate = DNA(n+1) + diphosphate</text>
        <dbReference type="Rhea" id="RHEA:22508"/>
        <dbReference type="Rhea" id="RHEA-COMP:17339"/>
        <dbReference type="Rhea" id="RHEA-COMP:17340"/>
        <dbReference type="ChEBI" id="CHEBI:33019"/>
        <dbReference type="ChEBI" id="CHEBI:61560"/>
        <dbReference type="ChEBI" id="CHEBI:173112"/>
        <dbReference type="EC" id="2.7.7.7"/>
    </reaction>
</comment>
<dbReference type="AlphaFoldDB" id="A0A7J4CZ35"/>
<keyword evidence="3 20" id="KW-0808">Transferase</keyword>
<evidence type="ECO:0000256" key="12">
    <source>
        <dbReference type="ARBA" id="ARBA00025068"/>
    </source>
</evidence>
<dbReference type="Proteomes" id="UP000589132">
    <property type="component" value="Unassembled WGS sequence"/>
</dbReference>
<evidence type="ECO:0000256" key="4">
    <source>
        <dbReference type="ARBA" id="ARBA00022695"/>
    </source>
</evidence>
<comment type="subunit">
    <text evidence="2">Heterodimer of a large subunit and a small subunit.</text>
</comment>
<accession>A0A7J4CZ35</accession>
<evidence type="ECO:0000256" key="6">
    <source>
        <dbReference type="ARBA" id="ARBA00022722"/>
    </source>
</evidence>
<dbReference type="Pfam" id="PF24844">
    <property type="entry name" value="PolC_DP2_central"/>
    <property type="match status" value="1"/>
</dbReference>
<protein>
    <recommendedName>
        <fullName evidence="13 15">DNA polymerase II large subunit</fullName>
        <ecNumber evidence="15">2.7.7.7</ecNumber>
    </recommendedName>
</protein>
<evidence type="ECO:0000256" key="15">
    <source>
        <dbReference type="NCBIfam" id="TIGR00354"/>
    </source>
</evidence>
<dbReference type="PANTHER" id="PTHR42210">
    <property type="entry name" value="DNA POLYMERASE II LARGE SUBUNIT"/>
    <property type="match status" value="1"/>
</dbReference>
<dbReference type="InterPro" id="IPR056171">
    <property type="entry name" value="PolC_DP2_central_dom"/>
</dbReference>
<name>A0A7J4CZ35_9ARCH</name>
<dbReference type="InterPro" id="IPR056172">
    <property type="entry name" value="PolC_DP2_cat_dom"/>
</dbReference>
<comment type="caution">
    <text evidence="20">The sequence shown here is derived from an EMBL/GenBank/DDBJ whole genome shotgun (WGS) entry which is preliminary data.</text>
</comment>
<keyword evidence="9" id="KW-0239">DNA-directed DNA polymerase</keyword>
<comment type="function">
    <text evidence="12">Possesses two activities: a DNA synthesis (polymerase) and an exonucleolytic activity that degrades single-stranded DNA in the 3'- to 5'-direction. Has a template-primer preference which is characteristic of a replicative DNA polymerase.</text>
</comment>
<sequence length="749" mass="83221">MVLVASDEMKSYFGDLEKRADDCYNLVSKARKAGFDPALEPEIPRAKDLAERVEAQVGPPGIAPRIRAVAKNNGRESTALILAKELAGELRSEGIEEALEQAVRTSLSILTEGVLVAPTEGVVRVSTMINQNNTRCAAIYYAGPIRAAGGTAQALSVLIADVVRRELGLDSYIPTPAEIERYKEEIPLYKRAVNLQYVPSSNEIDTIAKSCPICITGESTERIEVAGNRDLPRVETNSLRGGACLVLAEGLCLKAAKVLKHVDRLGISGWDFLRTYTEKKRETTSGNVKEHKYLKDVLAGRPIFAFPDKPGGFRLRYGRTRLAGLASMSIHPSTMLALDSFPAIGTQIKIQLPGKATAATPCDSIEGPSVLLKDGTFIRLDDYEKAKIVVDQIDRIIDIGEILVPVGEFIENNHPLEPSGWCTDWWDAIIKDSQIDAYDGEFDFASLLEFSKRHQVPLHPKYTYYWGDLDTKEINDLRNQLIRNGEQVKDNSFPLVYKEIFLRLGIFFRISDNSIILEDGVEPLFHTLGLEVKNNSLESSMDVLDTEDSVALISHLSGVIIKNRAPTRIGASMGRPEKAKERRMKPPPNVLFPLGEAGGSQRLVNTALKSSSKRGFSRGRPGIIEVETQLRYCKECRKETVSIHCCKTQTMVKDQARRRSVDVSELITKAMNNTRTGILPKIKGVKGLMSDQKVPECLEKGILRAKYDLRVYKDGTLRYDMIDLPITHFYPKEIGLTVDKAKQLGYLKD</sequence>
<gene>
    <name evidence="20" type="primary">polC</name>
    <name evidence="20" type="ORF">EYO15_01990</name>
</gene>
<keyword evidence="8" id="KW-0269">Exonuclease</keyword>
<evidence type="ECO:0000256" key="5">
    <source>
        <dbReference type="ARBA" id="ARBA00022705"/>
    </source>
</evidence>
<evidence type="ECO:0000313" key="20">
    <source>
        <dbReference type="EMBL" id="HIA97935.1"/>
    </source>
</evidence>
<evidence type="ECO:0000256" key="8">
    <source>
        <dbReference type="ARBA" id="ARBA00022839"/>
    </source>
</evidence>
<keyword evidence="6" id="KW-0540">Nuclease</keyword>
<feature type="domain" description="DNA polymerase II large subunit DP2 central" evidence="18">
    <location>
        <begin position="288"/>
        <end position="664"/>
    </location>
</feature>